<evidence type="ECO:0000313" key="3">
    <source>
        <dbReference type="EMBL" id="RSY84674.1"/>
    </source>
</evidence>
<evidence type="ECO:0000313" key="6">
    <source>
        <dbReference type="Proteomes" id="UP000287746"/>
    </source>
</evidence>
<protein>
    <submittedName>
        <fullName evidence="2">YfiR family protein</fullName>
    </submittedName>
</protein>
<evidence type="ECO:0000313" key="2">
    <source>
        <dbReference type="EMBL" id="RSV02134.1"/>
    </source>
</evidence>
<accession>A0A1L6JEI1</accession>
<gene>
    <name evidence="1" type="ORF">BRX40_19485</name>
    <name evidence="2" type="ORF">CA257_13175</name>
    <name evidence="3" type="ORF">DAH66_11390</name>
</gene>
<dbReference type="Pfam" id="PF13689">
    <property type="entry name" value="DUF4154"/>
    <property type="match status" value="1"/>
</dbReference>
<dbReference type="EMBL" id="QQWO01000010">
    <property type="protein sequence ID" value="RSV02134.1"/>
    <property type="molecule type" value="Genomic_DNA"/>
</dbReference>
<dbReference type="EMBL" id="CP018820">
    <property type="protein sequence ID" value="APR54305.1"/>
    <property type="molecule type" value="Genomic_DNA"/>
</dbReference>
<dbReference type="AlphaFoldDB" id="A0A1L6JEI1"/>
<dbReference type="KEGG" id="skr:BRX40_19485"/>
<evidence type="ECO:0000313" key="1">
    <source>
        <dbReference type="EMBL" id="APR54305.1"/>
    </source>
</evidence>
<dbReference type="Proteomes" id="UP000185161">
    <property type="component" value="Chromosome"/>
</dbReference>
<organism evidence="1 4">
    <name type="scientific">Sphingomonas koreensis</name>
    <dbReference type="NCBI Taxonomy" id="93064"/>
    <lineage>
        <taxon>Bacteria</taxon>
        <taxon>Pseudomonadati</taxon>
        <taxon>Pseudomonadota</taxon>
        <taxon>Alphaproteobacteria</taxon>
        <taxon>Sphingomonadales</taxon>
        <taxon>Sphingomonadaceae</taxon>
        <taxon>Sphingomonas</taxon>
    </lineage>
</organism>
<dbReference type="GeneID" id="44134748"/>
<reference evidence="5 6" key="3">
    <citation type="submission" date="2018-07" db="EMBL/GenBank/DDBJ databases">
        <title>Genomic and Epidemiologic Investigation of an Indolent Hospital Outbreak.</title>
        <authorList>
            <person name="Johnson R.C."/>
            <person name="Deming C."/>
            <person name="Conlan S."/>
            <person name="Zellmer C.J."/>
            <person name="Michelin A.V."/>
            <person name="Lee-Lin S."/>
            <person name="Thomas P.J."/>
            <person name="Park M."/>
            <person name="Weingarten R.A."/>
            <person name="Less J."/>
            <person name="Dekker J.P."/>
            <person name="Frank K.M."/>
            <person name="Musser K.A."/>
            <person name="Mcquiston J.R."/>
            <person name="Henderson D.K."/>
            <person name="Lau A.F."/>
            <person name="Palmore T.N."/>
            <person name="Segre J.A."/>
        </authorList>
    </citation>
    <scope>NUCLEOTIDE SEQUENCE [LARGE SCALE GENOMIC DNA]</scope>
    <source>
        <strain evidence="3 6">SK-CDC1_0717</strain>
        <strain evidence="2 5">SK-NIH.Env10_0317</strain>
    </source>
</reference>
<name>A0A1L6JEI1_9SPHN</name>
<dbReference type="RefSeq" id="WP_066576781.1">
    <property type="nucleotide sequence ID" value="NZ_CP018820.1"/>
</dbReference>
<dbReference type="EMBL" id="QQYZ01000009">
    <property type="protein sequence ID" value="RSY84674.1"/>
    <property type="molecule type" value="Genomic_DNA"/>
</dbReference>
<sequence>MVALIVMGASTSIGSAGLIAETRVPPGQHDAVVARTVGGMISYTRWPEPRPVQRLCVSGATTYTKGFGRIGQSAGRQVQTQIVLPGGPTRGCDILYFGVMTDADRQRMLRSIRDQPILSIAEADPECRGGTIFCLRVLPDRVGFRLSIDAASRSTVRIDPRVLRIALPEDGAS</sequence>
<dbReference type="STRING" id="93064.BRX40_19485"/>
<proteinExistence type="predicted"/>
<evidence type="ECO:0000313" key="5">
    <source>
        <dbReference type="Proteomes" id="UP000286681"/>
    </source>
</evidence>
<evidence type="ECO:0000313" key="4">
    <source>
        <dbReference type="Proteomes" id="UP000185161"/>
    </source>
</evidence>
<reference evidence="1" key="1">
    <citation type="submission" date="2016-12" db="EMBL/GenBank/DDBJ databases">
        <title>Whole genome sequencing of Sphingomonas koreensis.</title>
        <authorList>
            <person name="Conlan S."/>
            <person name="Thomas P.J."/>
            <person name="Mullikin J."/>
            <person name="Palmore T.N."/>
            <person name="Frank K.M."/>
            <person name="Segre J.A."/>
        </authorList>
    </citation>
    <scope>NUCLEOTIDE SEQUENCE</scope>
    <source>
        <strain evidence="1">ABOJV</strain>
    </source>
</reference>
<dbReference type="InterPro" id="IPR025293">
    <property type="entry name" value="YfiR/HmsC-like"/>
</dbReference>
<dbReference type="Proteomes" id="UP000287746">
    <property type="component" value="Unassembled WGS sequence"/>
</dbReference>
<reference evidence="4" key="2">
    <citation type="submission" date="2016-12" db="EMBL/GenBank/DDBJ databases">
        <title>Whole genome sequencing of Sphingomonas sp. ABOJV.</title>
        <authorList>
            <person name="Conlan S."/>
            <person name="Thomas P.J."/>
            <person name="Mullikin J."/>
            <person name="Palmore T.N."/>
            <person name="Frank K.M."/>
            <person name="Segre J.A."/>
        </authorList>
    </citation>
    <scope>NUCLEOTIDE SEQUENCE [LARGE SCALE GENOMIC DNA]</scope>
    <source>
        <strain evidence="4">ABOJV</strain>
    </source>
</reference>
<keyword evidence="4" id="KW-1185">Reference proteome</keyword>
<dbReference type="Proteomes" id="UP000286681">
    <property type="component" value="Unassembled WGS sequence"/>
</dbReference>